<evidence type="ECO:0000313" key="1">
    <source>
        <dbReference type="EMBL" id="KFK26922.1"/>
    </source>
</evidence>
<sequence length="148" mass="15692">MESLGECLDVVLPEDVSFEKLAADANVVDVSGSIMSLENAGGLLQEMRIDSAGLLKNLMISEDGRMSFAGDDKAEVTTIAAEDIEAEKTKIGGDAAEIEKTVADDDGVEKAVSEKAGLTTQITSLKAAKDEEAHPYLFRTSVSAFVMF</sequence>
<evidence type="ECO:0000313" key="2">
    <source>
        <dbReference type="Proteomes" id="UP000029120"/>
    </source>
</evidence>
<name>A0A087GAM0_ARAAL</name>
<dbReference type="EMBL" id="CM002876">
    <property type="protein sequence ID" value="KFK26922.1"/>
    <property type="molecule type" value="Genomic_DNA"/>
</dbReference>
<dbReference type="Gramene" id="KFK26922">
    <property type="protein sequence ID" value="KFK26922"/>
    <property type="gene ID" value="AALP_AA8G310700"/>
</dbReference>
<dbReference type="Proteomes" id="UP000029120">
    <property type="component" value="Chromosome 8"/>
</dbReference>
<accession>A0A087GAM0</accession>
<organism evidence="1 2">
    <name type="scientific">Arabis alpina</name>
    <name type="common">Alpine rock-cress</name>
    <dbReference type="NCBI Taxonomy" id="50452"/>
    <lineage>
        <taxon>Eukaryota</taxon>
        <taxon>Viridiplantae</taxon>
        <taxon>Streptophyta</taxon>
        <taxon>Embryophyta</taxon>
        <taxon>Tracheophyta</taxon>
        <taxon>Spermatophyta</taxon>
        <taxon>Magnoliopsida</taxon>
        <taxon>eudicotyledons</taxon>
        <taxon>Gunneridae</taxon>
        <taxon>Pentapetalae</taxon>
        <taxon>rosids</taxon>
        <taxon>malvids</taxon>
        <taxon>Brassicales</taxon>
        <taxon>Brassicaceae</taxon>
        <taxon>Arabideae</taxon>
        <taxon>Arabis</taxon>
    </lineage>
</organism>
<reference evidence="2" key="1">
    <citation type="journal article" date="2015" name="Nat. Plants">
        <title>Genome expansion of Arabis alpina linked with retrotransposition and reduced symmetric DNA methylation.</title>
        <authorList>
            <person name="Willing E.M."/>
            <person name="Rawat V."/>
            <person name="Mandakova T."/>
            <person name="Maumus F."/>
            <person name="James G.V."/>
            <person name="Nordstroem K.J."/>
            <person name="Becker C."/>
            <person name="Warthmann N."/>
            <person name="Chica C."/>
            <person name="Szarzynska B."/>
            <person name="Zytnicki M."/>
            <person name="Albani M.C."/>
            <person name="Kiefer C."/>
            <person name="Bergonzi S."/>
            <person name="Castaings L."/>
            <person name="Mateos J.L."/>
            <person name="Berns M.C."/>
            <person name="Bujdoso N."/>
            <person name="Piofczyk T."/>
            <person name="de Lorenzo L."/>
            <person name="Barrero-Sicilia C."/>
            <person name="Mateos I."/>
            <person name="Piednoel M."/>
            <person name="Hagmann J."/>
            <person name="Chen-Min-Tao R."/>
            <person name="Iglesias-Fernandez R."/>
            <person name="Schuster S.C."/>
            <person name="Alonso-Blanco C."/>
            <person name="Roudier F."/>
            <person name="Carbonero P."/>
            <person name="Paz-Ares J."/>
            <person name="Davis S.J."/>
            <person name="Pecinka A."/>
            <person name="Quesneville H."/>
            <person name="Colot V."/>
            <person name="Lysak M.A."/>
            <person name="Weigel D."/>
            <person name="Coupland G."/>
            <person name="Schneeberger K."/>
        </authorList>
    </citation>
    <scope>NUCLEOTIDE SEQUENCE [LARGE SCALE GENOMIC DNA]</scope>
    <source>
        <strain evidence="2">cv. Pajares</strain>
    </source>
</reference>
<gene>
    <name evidence="1" type="ordered locus">AALP_Aa8g310700</name>
</gene>
<dbReference type="AlphaFoldDB" id="A0A087GAM0"/>
<proteinExistence type="predicted"/>
<protein>
    <submittedName>
        <fullName evidence="1">Uncharacterized protein</fullName>
    </submittedName>
</protein>
<keyword evidence="2" id="KW-1185">Reference proteome</keyword>